<protein>
    <submittedName>
        <fullName evidence="3">GNAT family N-acetyltransferase</fullName>
    </submittedName>
</protein>
<dbReference type="GO" id="GO:0016747">
    <property type="term" value="F:acyltransferase activity, transferring groups other than amino-acyl groups"/>
    <property type="evidence" value="ECO:0007669"/>
    <property type="project" value="InterPro"/>
</dbReference>
<name>A0A399G1P2_9ACTN</name>
<dbReference type="Pfam" id="PF00583">
    <property type="entry name" value="Acetyltransf_1"/>
    <property type="match status" value="1"/>
</dbReference>
<evidence type="ECO:0000256" key="1">
    <source>
        <dbReference type="ARBA" id="ARBA00022679"/>
    </source>
</evidence>
<dbReference type="Gene3D" id="3.40.630.30">
    <property type="match status" value="1"/>
</dbReference>
<keyword evidence="4" id="KW-1185">Reference proteome</keyword>
<dbReference type="OrthoDB" id="273614at2"/>
<dbReference type="EMBL" id="CP063196">
    <property type="protein sequence ID" value="UOE20493.1"/>
    <property type="molecule type" value="Genomic_DNA"/>
</dbReference>
<dbReference type="PANTHER" id="PTHR43877">
    <property type="entry name" value="AMINOALKYLPHOSPHONATE N-ACETYLTRANSFERASE-RELATED-RELATED"/>
    <property type="match status" value="1"/>
</dbReference>
<dbReference type="SUPFAM" id="SSF55729">
    <property type="entry name" value="Acyl-CoA N-acyltransferases (Nat)"/>
    <property type="match status" value="1"/>
</dbReference>
<evidence type="ECO:0000313" key="4">
    <source>
        <dbReference type="Proteomes" id="UP000265719"/>
    </source>
</evidence>
<keyword evidence="2" id="KW-0012">Acyltransferase</keyword>
<gene>
    <name evidence="3" type="ORF">NI17_004505</name>
</gene>
<dbReference type="Proteomes" id="UP000265719">
    <property type="component" value="Chromosome"/>
</dbReference>
<dbReference type="KEGG" id="thao:NI17_004505"/>
<proteinExistence type="predicted"/>
<dbReference type="PROSITE" id="PS51186">
    <property type="entry name" value="GNAT"/>
    <property type="match status" value="1"/>
</dbReference>
<organism evidence="3 4">
    <name type="scientific">Thermobifida halotolerans</name>
    <dbReference type="NCBI Taxonomy" id="483545"/>
    <lineage>
        <taxon>Bacteria</taxon>
        <taxon>Bacillati</taxon>
        <taxon>Actinomycetota</taxon>
        <taxon>Actinomycetes</taxon>
        <taxon>Streptosporangiales</taxon>
        <taxon>Nocardiopsidaceae</taxon>
        <taxon>Thermobifida</taxon>
    </lineage>
</organism>
<evidence type="ECO:0000313" key="3">
    <source>
        <dbReference type="EMBL" id="UOE20493.1"/>
    </source>
</evidence>
<evidence type="ECO:0000256" key="2">
    <source>
        <dbReference type="ARBA" id="ARBA00023315"/>
    </source>
</evidence>
<dbReference type="PANTHER" id="PTHR43877:SF2">
    <property type="entry name" value="AMINOALKYLPHOSPHONATE N-ACETYLTRANSFERASE-RELATED"/>
    <property type="match status" value="1"/>
</dbReference>
<dbReference type="RefSeq" id="WP_068692942.1">
    <property type="nucleotide sequence ID" value="NZ_CP063196.1"/>
</dbReference>
<dbReference type="AlphaFoldDB" id="A0A399G1P2"/>
<keyword evidence="1" id="KW-0808">Transferase</keyword>
<dbReference type="InterPro" id="IPR050832">
    <property type="entry name" value="Bact_Acetyltransf"/>
</dbReference>
<dbReference type="InterPro" id="IPR016181">
    <property type="entry name" value="Acyl_CoA_acyltransferase"/>
</dbReference>
<reference evidence="3" key="1">
    <citation type="submission" date="2020-10" db="EMBL/GenBank/DDBJ databases">
        <title>De novo genome project of the cellulose decomposer Thermobifida halotolerans type strain.</title>
        <authorList>
            <person name="Nagy I."/>
            <person name="Horvath B."/>
            <person name="Kukolya J."/>
            <person name="Nagy I."/>
            <person name="Orsini M."/>
        </authorList>
    </citation>
    <scope>NUCLEOTIDE SEQUENCE</scope>
    <source>
        <strain evidence="3">DSM 44931</strain>
    </source>
</reference>
<accession>A0A399G1P2</accession>
<sequence length="165" mass="17981">MLVREARHDEMPRIGDLRVATYVGQGLLTPDSPYVPVLRALGTSGVGEVLVAVDGDDILGTVTLRPFQRDSEITVSADEAEIRALAVAPYAQRRGVGGLLLRAAIERAVCAHVAHLVLSTQPIMVAARRLYVSEGFVRLPERDWSPQPGMPLLTYGLRLDRASRD</sequence>
<dbReference type="InterPro" id="IPR000182">
    <property type="entry name" value="GNAT_dom"/>
</dbReference>
<dbReference type="CDD" id="cd04301">
    <property type="entry name" value="NAT_SF"/>
    <property type="match status" value="1"/>
</dbReference>